<reference evidence="1 2" key="1">
    <citation type="submission" date="2019-03" db="EMBL/GenBank/DDBJ databases">
        <title>Long-read sequencing reveals hyperdense prophage content in a complex bacterial symbiont genome.</title>
        <authorList>
            <person name="Frost C.L."/>
            <person name="Siozios S."/>
            <person name="Nadal-Jimenez P."/>
            <person name="Brockhurst M.A."/>
            <person name="King K.C."/>
            <person name="Darby A.C."/>
            <person name="Hurst G.D.D."/>
        </authorList>
    </citation>
    <scope>NUCLEOTIDE SEQUENCE [LARGE SCALE GENOMIC DNA]</scope>
    <source>
        <strain evidence="1 2">FIN</strain>
    </source>
</reference>
<dbReference type="KEGG" id="ans:ArsFIN_22490"/>
<dbReference type="EMBL" id="CP038613">
    <property type="protein sequence ID" value="QBY43681.1"/>
    <property type="molecule type" value="Genomic_DNA"/>
</dbReference>
<dbReference type="AlphaFoldDB" id="A0A4P7KUN5"/>
<evidence type="ECO:0000313" key="2">
    <source>
        <dbReference type="Proteomes" id="UP000295134"/>
    </source>
</evidence>
<accession>A0A4P7KUN5</accession>
<sequence length="46" mass="5699">MPIDKKDVELVAQELQNRFNEFKEKMINVLKPLKRRRVSYRKMLKH</sequence>
<proteinExistence type="predicted"/>
<dbReference type="Proteomes" id="UP000295134">
    <property type="component" value="Chromosome"/>
</dbReference>
<gene>
    <name evidence="1" type="ORF">ArsFIN_22490</name>
</gene>
<name>A0A4P7KUN5_9GAMM</name>
<organism evidence="1 2">
    <name type="scientific">Arsenophonus nasoniae</name>
    <name type="common">son-killer infecting Nasonia vitripennis</name>
    <dbReference type="NCBI Taxonomy" id="638"/>
    <lineage>
        <taxon>Bacteria</taxon>
        <taxon>Pseudomonadati</taxon>
        <taxon>Pseudomonadota</taxon>
        <taxon>Gammaproteobacteria</taxon>
        <taxon>Enterobacterales</taxon>
        <taxon>Morganellaceae</taxon>
        <taxon>Arsenophonus</taxon>
    </lineage>
</organism>
<protein>
    <submittedName>
        <fullName evidence="1">Uncharacterized protein</fullName>
    </submittedName>
</protein>
<evidence type="ECO:0000313" key="1">
    <source>
        <dbReference type="EMBL" id="QBY43681.1"/>
    </source>
</evidence>